<evidence type="ECO:0000313" key="3">
    <source>
        <dbReference type="Proteomes" id="UP000070250"/>
    </source>
</evidence>
<evidence type="ECO:0000259" key="1">
    <source>
        <dbReference type="Pfam" id="PF08241"/>
    </source>
</evidence>
<dbReference type="InterPro" id="IPR013216">
    <property type="entry name" value="Methyltransf_11"/>
</dbReference>
<gene>
    <name evidence="2" type="ORF">ACG33_04665</name>
</gene>
<organism evidence="2 3">
    <name type="scientific">Steroidobacter denitrificans</name>
    <dbReference type="NCBI Taxonomy" id="465721"/>
    <lineage>
        <taxon>Bacteria</taxon>
        <taxon>Pseudomonadati</taxon>
        <taxon>Pseudomonadota</taxon>
        <taxon>Gammaproteobacteria</taxon>
        <taxon>Steroidobacterales</taxon>
        <taxon>Steroidobacteraceae</taxon>
        <taxon>Steroidobacter</taxon>
    </lineage>
</organism>
<dbReference type="AlphaFoldDB" id="A0A127F7M0"/>
<dbReference type="Pfam" id="PF08241">
    <property type="entry name" value="Methyltransf_11"/>
    <property type="match status" value="1"/>
</dbReference>
<dbReference type="Proteomes" id="UP000070250">
    <property type="component" value="Chromosome"/>
</dbReference>
<dbReference type="Gene3D" id="3.40.50.150">
    <property type="entry name" value="Vaccinia Virus protein VP39"/>
    <property type="match status" value="1"/>
</dbReference>
<protein>
    <recommendedName>
        <fullName evidence="1">Methyltransferase type 11 domain-containing protein</fullName>
    </recommendedName>
</protein>
<dbReference type="GO" id="GO:0008757">
    <property type="term" value="F:S-adenosylmethionine-dependent methyltransferase activity"/>
    <property type="evidence" value="ECO:0007669"/>
    <property type="project" value="InterPro"/>
</dbReference>
<feature type="domain" description="Methyltransferase type 11" evidence="1">
    <location>
        <begin position="79"/>
        <end position="135"/>
    </location>
</feature>
<reference evidence="2 3" key="1">
    <citation type="submission" date="2015-06" db="EMBL/GenBank/DDBJ databases">
        <title>A Comprehensive Approach to Explore the Metabolic and Phylogenetic Diversity of Bacterial Steroid Degradation in the Environment: Testosterone as an Example.</title>
        <authorList>
            <person name="Yang F.-C."/>
            <person name="Chen Y.-L."/>
            <person name="Yu C.-P."/>
            <person name="Tang S.-L."/>
            <person name="Wang P.-H."/>
            <person name="Ismail W."/>
            <person name="Wang C.-H."/>
            <person name="Yang C.-Y."/>
            <person name="Chiang Y.-R."/>
        </authorList>
    </citation>
    <scope>NUCLEOTIDE SEQUENCE [LARGE SCALE GENOMIC DNA]</scope>
    <source>
        <strain evidence="2 3">DSM 18526</strain>
    </source>
</reference>
<sequence>MPPASSFQPPPKPAPDLHAWLRTPLGQRVYALERRLAAEALAQVFGWQMLQIGVWGDEDGLIGEGRTQRRCMLAWHGAHASDAPALIRSRTDALAIASDSVDAVMLPHTLEYEPEPHEILREVERILSGEGHLIVFGFRPLSLWGMRHGFAKQGFPPGLERMISEGRLRDWLKLLGFEVVDARRYLFTRPWGTTPPAPHSVFERIGPQIWPAFAGGYMVKARKRVYALTPIRPRWRLRPKVVGGLIEPTTHG</sequence>
<dbReference type="STRING" id="465721.ACG33_04665"/>
<accession>A0A127F7M0</accession>
<dbReference type="OrthoDB" id="6191410at2"/>
<name>A0A127F7M0_STEDE</name>
<dbReference type="EMBL" id="CP011971">
    <property type="protein sequence ID" value="AMN46407.1"/>
    <property type="molecule type" value="Genomic_DNA"/>
</dbReference>
<dbReference type="SUPFAM" id="SSF53335">
    <property type="entry name" value="S-adenosyl-L-methionine-dependent methyltransferases"/>
    <property type="match status" value="1"/>
</dbReference>
<proteinExistence type="predicted"/>
<dbReference type="InterPro" id="IPR029063">
    <property type="entry name" value="SAM-dependent_MTases_sf"/>
</dbReference>
<keyword evidence="3" id="KW-1185">Reference proteome</keyword>
<dbReference type="KEGG" id="sdf:ACG33_04665"/>
<dbReference type="RefSeq" id="WP_066919120.1">
    <property type="nucleotide sequence ID" value="NZ_CP011971.1"/>
</dbReference>
<evidence type="ECO:0000313" key="2">
    <source>
        <dbReference type="EMBL" id="AMN46407.1"/>
    </source>
</evidence>